<evidence type="ECO:0000256" key="8">
    <source>
        <dbReference type="SAM" id="MobiDB-lite"/>
    </source>
</evidence>
<protein>
    <recommendedName>
        <fullName evidence="5">Restriction of telomere capping protein 4</fullName>
    </recommendedName>
</protein>
<feature type="compositionally biased region" description="Low complexity" evidence="8">
    <location>
        <begin position="229"/>
        <end position="247"/>
    </location>
</feature>
<comment type="subcellular location">
    <subcellularLocation>
        <location evidence="3">Cytoplasm</location>
    </subcellularLocation>
    <subcellularLocation>
        <location evidence="2">Nucleus</location>
    </subcellularLocation>
</comment>
<dbReference type="EMBL" id="JAPZBU010000005">
    <property type="protein sequence ID" value="KAJ5403397.1"/>
    <property type="molecule type" value="Genomic_DNA"/>
</dbReference>
<dbReference type="InterPro" id="IPR028094">
    <property type="entry name" value="RTC4_C"/>
</dbReference>
<dbReference type="GO" id="GO:0005737">
    <property type="term" value="C:cytoplasm"/>
    <property type="evidence" value="ECO:0007669"/>
    <property type="project" value="UniProtKB-SubCell"/>
</dbReference>
<feature type="compositionally biased region" description="Basic and acidic residues" evidence="8">
    <location>
        <begin position="47"/>
        <end position="59"/>
    </location>
</feature>
<keyword evidence="6" id="KW-0963">Cytoplasm</keyword>
<feature type="domain" description="Restriction of telomere capping protein 4 C-terminal" evidence="9">
    <location>
        <begin position="338"/>
        <end position="460"/>
    </location>
</feature>
<evidence type="ECO:0000256" key="3">
    <source>
        <dbReference type="ARBA" id="ARBA00004496"/>
    </source>
</evidence>
<keyword evidence="7" id="KW-0539">Nucleus</keyword>
<dbReference type="Proteomes" id="UP001147747">
    <property type="component" value="Unassembled WGS sequence"/>
</dbReference>
<evidence type="ECO:0000256" key="7">
    <source>
        <dbReference type="ARBA" id="ARBA00023242"/>
    </source>
</evidence>
<evidence type="ECO:0000313" key="11">
    <source>
        <dbReference type="Proteomes" id="UP001147747"/>
    </source>
</evidence>
<proteinExistence type="inferred from homology"/>
<evidence type="ECO:0000256" key="5">
    <source>
        <dbReference type="ARBA" id="ARBA00015162"/>
    </source>
</evidence>
<feature type="compositionally biased region" description="Basic and acidic residues" evidence="8">
    <location>
        <begin position="211"/>
        <end position="226"/>
    </location>
</feature>
<comment type="function">
    <text evidence="1">May be involved in a process influencing telomere capping.</text>
</comment>
<feature type="compositionally biased region" description="Acidic residues" evidence="8">
    <location>
        <begin position="26"/>
        <end position="40"/>
    </location>
</feature>
<evidence type="ECO:0000256" key="2">
    <source>
        <dbReference type="ARBA" id="ARBA00004123"/>
    </source>
</evidence>
<dbReference type="GO" id="GO:0005634">
    <property type="term" value="C:nucleus"/>
    <property type="evidence" value="ECO:0007669"/>
    <property type="project" value="UniProtKB-SubCell"/>
</dbReference>
<dbReference type="InterPro" id="IPR039024">
    <property type="entry name" value="RTC4"/>
</dbReference>
<reference evidence="10" key="1">
    <citation type="submission" date="2022-12" db="EMBL/GenBank/DDBJ databases">
        <authorList>
            <person name="Petersen C."/>
        </authorList>
    </citation>
    <scope>NUCLEOTIDE SEQUENCE</scope>
    <source>
        <strain evidence="10">IBT 29677</strain>
    </source>
</reference>
<reference evidence="10" key="2">
    <citation type="journal article" date="2023" name="IMA Fungus">
        <title>Comparative genomic study of the Penicillium genus elucidates a diverse pangenome and 15 lateral gene transfer events.</title>
        <authorList>
            <person name="Petersen C."/>
            <person name="Sorensen T."/>
            <person name="Nielsen M.R."/>
            <person name="Sondergaard T.E."/>
            <person name="Sorensen J.L."/>
            <person name="Fitzpatrick D.A."/>
            <person name="Frisvad J.C."/>
            <person name="Nielsen K.L."/>
        </authorList>
    </citation>
    <scope>NUCLEOTIDE SEQUENCE</scope>
    <source>
        <strain evidence="10">IBT 29677</strain>
    </source>
</reference>
<evidence type="ECO:0000256" key="1">
    <source>
        <dbReference type="ARBA" id="ARBA00002738"/>
    </source>
</evidence>
<dbReference type="RefSeq" id="XP_056490639.1">
    <property type="nucleotide sequence ID" value="XM_056627905.1"/>
</dbReference>
<evidence type="ECO:0000256" key="6">
    <source>
        <dbReference type="ARBA" id="ARBA00022490"/>
    </source>
</evidence>
<evidence type="ECO:0000256" key="4">
    <source>
        <dbReference type="ARBA" id="ARBA00009461"/>
    </source>
</evidence>
<dbReference type="OrthoDB" id="128308at2759"/>
<dbReference type="PANTHER" id="PTHR41391">
    <property type="entry name" value="RESTRICTION OF TELOMERE CAPPING PROTEIN 4"/>
    <property type="match status" value="1"/>
</dbReference>
<evidence type="ECO:0000259" key="9">
    <source>
        <dbReference type="SMART" id="SM01312"/>
    </source>
</evidence>
<feature type="region of interest" description="Disordered" evidence="8">
    <location>
        <begin position="1"/>
        <end position="247"/>
    </location>
</feature>
<keyword evidence="11" id="KW-1185">Reference proteome</keyword>
<comment type="similarity">
    <text evidence="4">Belongs to the RTC4 family.</text>
</comment>
<dbReference type="AlphaFoldDB" id="A0A9W9W4T0"/>
<gene>
    <name evidence="10" type="ORF">N7509_003268</name>
</gene>
<feature type="compositionally biased region" description="Basic and acidic residues" evidence="8">
    <location>
        <begin position="7"/>
        <end position="22"/>
    </location>
</feature>
<accession>A0A9W9W4T0</accession>
<comment type="caution">
    <text evidence="10">The sequence shown here is derived from an EMBL/GenBank/DDBJ whole genome shotgun (WGS) entry which is preliminary data.</text>
</comment>
<dbReference type="Pfam" id="PF14474">
    <property type="entry name" value="RTC4"/>
    <property type="match status" value="1"/>
</dbReference>
<feature type="compositionally biased region" description="Low complexity" evidence="8">
    <location>
        <begin position="133"/>
        <end position="147"/>
    </location>
</feature>
<evidence type="ECO:0000313" key="10">
    <source>
        <dbReference type="EMBL" id="KAJ5403397.1"/>
    </source>
</evidence>
<feature type="compositionally biased region" description="Polar residues" evidence="8">
    <location>
        <begin position="76"/>
        <end position="97"/>
    </location>
</feature>
<sequence length="474" mass="52356">MPQQDAAAERSPKPEPVFESKAPEPGTDDEPLSSDDEELTGDSVELPAHEDRFKERTLMEKLNAPPSPAPVRAGAFSSQSRAGSTRKNALRRTSSMMTGDDNDEEEIFSSWRSSQNKRFKTKTYPTTSFSKVPSSSARSAASPPNNRFKVPSTFSKKSPSAEENDTSESSELTELSESEAESKPAMEIDQPTSDNDYAAEPSGFIVPPLHPDSKSSFESTLSRDNEQMALDPSGGSGSSSPLSSAPSDFINLLEDETDMKPLAPRRWLCPMCKEEVDPDLLILFEAQPNQRVRDQQQFCTSHKKNAAKTEWQEQGYPEINWETFDQRIKNFFPKLEKVLAPEHPSYYHNILSTIMKDGKAQNFRLTMAGDGIENISCGYYGTKGAAKMLQAVVDRFSATLRRLSASDNIIKTAGVAGYAQSVLVPELALCLVKEDMRVDDDAARKILRDSIDLGQKLNPALDDEVPVPAEDEIL</sequence>
<organism evidence="10 11">
    <name type="scientific">Penicillium cosmopolitanum</name>
    <dbReference type="NCBI Taxonomy" id="1131564"/>
    <lineage>
        <taxon>Eukaryota</taxon>
        <taxon>Fungi</taxon>
        <taxon>Dikarya</taxon>
        <taxon>Ascomycota</taxon>
        <taxon>Pezizomycotina</taxon>
        <taxon>Eurotiomycetes</taxon>
        <taxon>Eurotiomycetidae</taxon>
        <taxon>Eurotiales</taxon>
        <taxon>Aspergillaceae</taxon>
        <taxon>Penicillium</taxon>
    </lineage>
</organism>
<dbReference type="PANTHER" id="PTHR41391:SF1">
    <property type="entry name" value="RESTRICTION OF TELOMERE CAPPING PROTEIN 4"/>
    <property type="match status" value="1"/>
</dbReference>
<dbReference type="GeneID" id="81366885"/>
<name>A0A9W9W4T0_9EURO</name>
<feature type="compositionally biased region" description="Polar residues" evidence="8">
    <location>
        <begin position="123"/>
        <end position="132"/>
    </location>
</feature>
<dbReference type="SMART" id="SM01312">
    <property type="entry name" value="RTC4"/>
    <property type="match status" value="1"/>
</dbReference>